<proteinExistence type="predicted"/>
<evidence type="ECO:0000313" key="3">
    <source>
        <dbReference type="Proteomes" id="UP000660024"/>
    </source>
</evidence>
<dbReference type="Proteomes" id="UP000660024">
    <property type="component" value="Unassembled WGS sequence"/>
</dbReference>
<organism evidence="2 3">
    <name type="scientific">Pedobacter segetis</name>
    <dbReference type="NCBI Taxonomy" id="2793069"/>
    <lineage>
        <taxon>Bacteria</taxon>
        <taxon>Pseudomonadati</taxon>
        <taxon>Bacteroidota</taxon>
        <taxon>Sphingobacteriia</taxon>
        <taxon>Sphingobacteriales</taxon>
        <taxon>Sphingobacteriaceae</taxon>
        <taxon>Pedobacter</taxon>
    </lineage>
</organism>
<protein>
    <recommendedName>
        <fullName evidence="4">DUF4329 domain-containing protein</fullName>
    </recommendedName>
</protein>
<gene>
    <name evidence="2" type="ORF">I5M32_15920</name>
</gene>
<comment type="caution">
    <text evidence="2">The sequence shown here is derived from an EMBL/GenBank/DDBJ whole genome shotgun (WGS) entry which is preliminary data.</text>
</comment>
<sequence length="362" mass="40042">MKKHIKKIMLLGMFILCLNLPSSVYAEDYGSEYHEYEYDETELYNELAAMNPGDMTTKVHALQTVVITAYSFNFTVDVYSLLGQLINDFTFDTSQDVFNWYAINFGSGDNGDDSGDNPEPPDDPCAEAKKLTAALNEALAKQEVQDQLNALKGFKNSSNEHGFIITKDATGYHVSDIIPGTANNVNLPGDPNVVFIAHEHTLNASAAPSSTDIYGLGGHNASFEGNIIIYGDDMYLLSVTDQAKYDSFVLKSNQKGYYDKDASNGWKKETKIDDEFGEFVGEFSKLNPGSDATYPTQQYLMDRFNMGLTLQKWSGTDNAFYPEELNVEENDDTGSSTTLGGGGNVIKSKYKKIEVNKKDCPD</sequence>
<name>A0ABS1BNI5_9SPHI</name>
<dbReference type="RefSeq" id="WP_200588098.1">
    <property type="nucleotide sequence ID" value="NZ_JAEHFY010000033.1"/>
</dbReference>
<evidence type="ECO:0008006" key="4">
    <source>
        <dbReference type="Google" id="ProtNLM"/>
    </source>
</evidence>
<reference evidence="2 3" key="1">
    <citation type="submission" date="2020-12" db="EMBL/GenBank/DDBJ databases">
        <title>Bacterial novel species Pedobacter sp. SD-b isolated from soil.</title>
        <authorList>
            <person name="Jung H.-Y."/>
        </authorList>
    </citation>
    <scope>NUCLEOTIDE SEQUENCE [LARGE SCALE GENOMIC DNA]</scope>
    <source>
        <strain evidence="2 3">SD-b</strain>
    </source>
</reference>
<feature type="chain" id="PRO_5045841412" description="DUF4329 domain-containing protein" evidence="1">
    <location>
        <begin position="27"/>
        <end position="362"/>
    </location>
</feature>
<accession>A0ABS1BNI5</accession>
<evidence type="ECO:0000256" key="1">
    <source>
        <dbReference type="SAM" id="SignalP"/>
    </source>
</evidence>
<keyword evidence="1" id="KW-0732">Signal</keyword>
<feature type="signal peptide" evidence="1">
    <location>
        <begin position="1"/>
        <end position="26"/>
    </location>
</feature>
<keyword evidence="3" id="KW-1185">Reference proteome</keyword>
<evidence type="ECO:0000313" key="2">
    <source>
        <dbReference type="EMBL" id="MBK0384453.1"/>
    </source>
</evidence>
<dbReference type="EMBL" id="JAEHFY010000033">
    <property type="protein sequence ID" value="MBK0384453.1"/>
    <property type="molecule type" value="Genomic_DNA"/>
</dbReference>